<gene>
    <name evidence="2" type="ORF">OU798_06530</name>
</gene>
<dbReference type="SUPFAM" id="SSF51430">
    <property type="entry name" value="NAD(P)-linked oxidoreductase"/>
    <property type="match status" value="1"/>
</dbReference>
<evidence type="ECO:0000313" key="3">
    <source>
        <dbReference type="Proteomes" id="UP001145087"/>
    </source>
</evidence>
<feature type="domain" description="NADP-dependent oxidoreductase" evidence="1">
    <location>
        <begin position="2"/>
        <end position="52"/>
    </location>
</feature>
<accession>A0A9X3F3P3</accession>
<keyword evidence="3" id="KW-1185">Reference proteome</keyword>
<dbReference type="AlphaFoldDB" id="A0A9X3F3P3"/>
<dbReference type="InterPro" id="IPR036812">
    <property type="entry name" value="NAD(P)_OxRdtase_dom_sf"/>
</dbReference>
<reference evidence="2" key="1">
    <citation type="submission" date="2022-11" db="EMBL/GenBank/DDBJ databases">
        <title>Marilongibacter aestuarii gen. nov., sp. nov., isolated from tidal flat sediment.</title>
        <authorList>
            <person name="Jiayan W."/>
        </authorList>
    </citation>
    <scope>NUCLEOTIDE SEQUENCE</scope>
    <source>
        <strain evidence="2">Z1-6</strain>
    </source>
</reference>
<proteinExistence type="predicted"/>
<dbReference type="RefSeq" id="WP_343332321.1">
    <property type="nucleotide sequence ID" value="NZ_JAPOHD010000012.1"/>
</dbReference>
<sequence length="54" mass="5768">MAVDRGDTLAQMAINWLLKDNRVTSVLIGASKVAQIKNAVDGLKSQPLSETELG</sequence>
<dbReference type="InterPro" id="IPR023210">
    <property type="entry name" value="NADP_OxRdtase_dom"/>
</dbReference>
<dbReference type="Proteomes" id="UP001145087">
    <property type="component" value="Unassembled WGS sequence"/>
</dbReference>
<evidence type="ECO:0000259" key="1">
    <source>
        <dbReference type="Pfam" id="PF00248"/>
    </source>
</evidence>
<comment type="caution">
    <text evidence="2">The sequence shown here is derived from an EMBL/GenBank/DDBJ whole genome shotgun (WGS) entry which is preliminary data.</text>
</comment>
<organism evidence="2 3">
    <name type="scientific">Draconibacterium aestuarii</name>
    <dbReference type="NCBI Taxonomy" id="2998507"/>
    <lineage>
        <taxon>Bacteria</taxon>
        <taxon>Pseudomonadati</taxon>
        <taxon>Bacteroidota</taxon>
        <taxon>Bacteroidia</taxon>
        <taxon>Marinilabiliales</taxon>
        <taxon>Prolixibacteraceae</taxon>
        <taxon>Draconibacterium</taxon>
    </lineage>
</organism>
<evidence type="ECO:0000313" key="2">
    <source>
        <dbReference type="EMBL" id="MCY1719991.1"/>
    </source>
</evidence>
<name>A0A9X3F3P3_9BACT</name>
<dbReference type="Pfam" id="PF00248">
    <property type="entry name" value="Aldo_ket_red"/>
    <property type="match status" value="1"/>
</dbReference>
<protein>
    <submittedName>
        <fullName evidence="2">Aldo/keto reductase</fullName>
    </submittedName>
</protein>
<dbReference type="EMBL" id="JAPOHD010000012">
    <property type="protein sequence ID" value="MCY1719991.1"/>
    <property type="molecule type" value="Genomic_DNA"/>
</dbReference>
<dbReference type="Gene3D" id="3.20.20.100">
    <property type="entry name" value="NADP-dependent oxidoreductase domain"/>
    <property type="match status" value="1"/>
</dbReference>